<sequence>MAGSAPPSAWVPSASLRAPPPISVGGRKCWRPCGHPSPFCRRGGVAPSLPRPCTLVRPPDYFGHGEEEEASVPEHHQVPRGSSSELILFLGRRREKRVDTSDAAVTVV</sequence>
<keyword evidence="2" id="KW-1185">Reference proteome</keyword>
<accession>A0AC60QD11</accession>
<organism evidence="1 2">
    <name type="scientific">Ixodes persulcatus</name>
    <name type="common">Taiga tick</name>
    <dbReference type="NCBI Taxonomy" id="34615"/>
    <lineage>
        <taxon>Eukaryota</taxon>
        <taxon>Metazoa</taxon>
        <taxon>Ecdysozoa</taxon>
        <taxon>Arthropoda</taxon>
        <taxon>Chelicerata</taxon>
        <taxon>Arachnida</taxon>
        <taxon>Acari</taxon>
        <taxon>Parasitiformes</taxon>
        <taxon>Ixodida</taxon>
        <taxon>Ixodoidea</taxon>
        <taxon>Ixodidae</taxon>
        <taxon>Ixodinae</taxon>
        <taxon>Ixodes</taxon>
    </lineage>
</organism>
<evidence type="ECO:0000313" key="1">
    <source>
        <dbReference type="EMBL" id="KAG0432000.1"/>
    </source>
</evidence>
<name>A0AC60QD11_IXOPE</name>
<reference evidence="1 2" key="1">
    <citation type="journal article" date="2020" name="Cell">
        <title>Large-Scale Comparative Analyses of Tick Genomes Elucidate Their Genetic Diversity and Vector Capacities.</title>
        <authorList>
            <consortium name="Tick Genome and Microbiome Consortium (TIGMIC)"/>
            <person name="Jia N."/>
            <person name="Wang J."/>
            <person name="Shi W."/>
            <person name="Du L."/>
            <person name="Sun Y."/>
            <person name="Zhan W."/>
            <person name="Jiang J.F."/>
            <person name="Wang Q."/>
            <person name="Zhang B."/>
            <person name="Ji P."/>
            <person name="Bell-Sakyi L."/>
            <person name="Cui X.M."/>
            <person name="Yuan T.T."/>
            <person name="Jiang B.G."/>
            <person name="Yang W.F."/>
            <person name="Lam T.T."/>
            <person name="Chang Q.C."/>
            <person name="Ding S.J."/>
            <person name="Wang X.J."/>
            <person name="Zhu J.G."/>
            <person name="Ruan X.D."/>
            <person name="Zhao L."/>
            <person name="Wei J.T."/>
            <person name="Ye R.Z."/>
            <person name="Que T.C."/>
            <person name="Du C.H."/>
            <person name="Zhou Y.H."/>
            <person name="Cheng J.X."/>
            <person name="Dai P.F."/>
            <person name="Guo W.B."/>
            <person name="Han X.H."/>
            <person name="Huang E.J."/>
            <person name="Li L.F."/>
            <person name="Wei W."/>
            <person name="Gao Y.C."/>
            <person name="Liu J.Z."/>
            <person name="Shao H.Z."/>
            <person name="Wang X."/>
            <person name="Wang C.C."/>
            <person name="Yang T.C."/>
            <person name="Huo Q.B."/>
            <person name="Li W."/>
            <person name="Chen H.Y."/>
            <person name="Chen S.E."/>
            <person name="Zhou L.G."/>
            <person name="Ni X.B."/>
            <person name="Tian J.H."/>
            <person name="Sheng Y."/>
            <person name="Liu T."/>
            <person name="Pan Y.S."/>
            <person name="Xia L.Y."/>
            <person name="Li J."/>
            <person name="Zhao F."/>
            <person name="Cao W.C."/>
        </authorList>
    </citation>
    <scope>NUCLEOTIDE SEQUENCE [LARGE SCALE GENOMIC DNA]</scope>
    <source>
        <strain evidence="1">Iper-2018</strain>
    </source>
</reference>
<dbReference type="Proteomes" id="UP000805193">
    <property type="component" value="Unassembled WGS sequence"/>
</dbReference>
<protein>
    <submittedName>
        <fullName evidence="1">Uncharacterized protein</fullName>
    </submittedName>
</protein>
<gene>
    <name evidence="1" type="ORF">HPB47_021314</name>
</gene>
<comment type="caution">
    <text evidence="1">The sequence shown here is derived from an EMBL/GenBank/DDBJ whole genome shotgun (WGS) entry which is preliminary data.</text>
</comment>
<evidence type="ECO:0000313" key="2">
    <source>
        <dbReference type="Proteomes" id="UP000805193"/>
    </source>
</evidence>
<proteinExistence type="predicted"/>
<dbReference type="EMBL" id="JABSTQ010009183">
    <property type="protein sequence ID" value="KAG0432000.1"/>
    <property type="molecule type" value="Genomic_DNA"/>
</dbReference>